<feature type="region of interest" description="Disordered" evidence="1">
    <location>
        <begin position="25"/>
        <end position="48"/>
    </location>
</feature>
<reference evidence="2 3" key="1">
    <citation type="journal article" date="2019" name="J. Ind. Microbiol. Biotechnol.">
        <title>The complete genomic sequence of Streptomyces spectabilis NRRL-2792 and identification of secondary metabolite biosynthetic gene clusters.</title>
        <authorList>
            <person name="Sinha A."/>
            <person name="Phillips-Salemka S."/>
            <person name="Niraula T.A."/>
            <person name="Short K.A."/>
            <person name="Niraula N.P."/>
        </authorList>
    </citation>
    <scope>NUCLEOTIDE SEQUENCE [LARGE SCALE GENOMIC DNA]</scope>
    <source>
        <strain evidence="2 3">NRRL 2792</strain>
    </source>
</reference>
<evidence type="ECO:0000313" key="3">
    <source>
        <dbReference type="Proteomes" id="UP000316806"/>
    </source>
</evidence>
<feature type="compositionally biased region" description="Low complexity" evidence="1">
    <location>
        <begin position="34"/>
        <end position="44"/>
    </location>
</feature>
<dbReference type="RefSeq" id="WP_144323006.1">
    <property type="nucleotide sequence ID" value="NZ_CP040916.1"/>
</dbReference>
<dbReference type="PROSITE" id="PS51257">
    <property type="entry name" value="PROKAR_LIPOPROTEIN"/>
    <property type="match status" value="1"/>
</dbReference>
<dbReference type="EMBL" id="CP040916">
    <property type="protein sequence ID" value="QDQ15804.1"/>
    <property type="molecule type" value="Genomic_DNA"/>
</dbReference>
<dbReference type="Proteomes" id="UP000316806">
    <property type="component" value="Chromosome"/>
</dbReference>
<dbReference type="AlphaFoldDB" id="A0A516RJJ4"/>
<evidence type="ECO:0000256" key="1">
    <source>
        <dbReference type="SAM" id="MobiDB-lite"/>
    </source>
</evidence>
<organism evidence="2 3">
    <name type="scientific">Streptomyces spectabilis</name>
    <dbReference type="NCBI Taxonomy" id="68270"/>
    <lineage>
        <taxon>Bacteria</taxon>
        <taxon>Bacillati</taxon>
        <taxon>Actinomycetota</taxon>
        <taxon>Actinomycetes</taxon>
        <taxon>Kitasatosporales</taxon>
        <taxon>Streptomycetaceae</taxon>
        <taxon>Streptomyces</taxon>
    </lineage>
</organism>
<sequence>MVRWGRLGVVGVMVVVVAGCSARDADDTERTKETASASATPSSAGARPLTAGKLKSLLLRDADVPQAESSTVQGPVPRYDPRVSVPGPGCQEVFDALVAHHASTSVIQDFWWNGKRWGGRTWLASYAGAGAAERFQKLTDGLKSCGTLVAQTPEGKLNSRISLVRTAAFGDEAVTFDLSSTGPDGSALVNHHTWVRVGTLTVDMSDRGSERPPRFPIDVVIDRQLDRLTREPRT</sequence>
<evidence type="ECO:0000313" key="2">
    <source>
        <dbReference type="EMBL" id="QDQ15804.1"/>
    </source>
</evidence>
<name>A0A516RJJ4_STRST</name>
<gene>
    <name evidence="2" type="ORF">FH965_38985</name>
</gene>
<protein>
    <submittedName>
        <fullName evidence="2">Sensor domain-containing protein</fullName>
    </submittedName>
</protein>
<proteinExistence type="predicted"/>
<accession>A0A516RJJ4</accession>